<dbReference type="CDD" id="cd09634">
    <property type="entry name" value="Cas1_I-II-III"/>
    <property type="match status" value="1"/>
</dbReference>
<keyword evidence="6 10" id="KW-0051">Antiviral defense</keyword>
<dbReference type="GO" id="GO:0003677">
    <property type="term" value="F:DNA binding"/>
    <property type="evidence" value="ECO:0007669"/>
    <property type="project" value="UniProtKB-KW"/>
</dbReference>
<evidence type="ECO:0000256" key="9">
    <source>
        <dbReference type="ARBA" id="ARBA00038592"/>
    </source>
</evidence>
<keyword evidence="5 10" id="KW-0460">Magnesium</keyword>
<evidence type="ECO:0000256" key="10">
    <source>
        <dbReference type="HAMAP-Rule" id="MF_01470"/>
    </source>
</evidence>
<dbReference type="GO" id="GO:0016787">
    <property type="term" value="F:hydrolase activity"/>
    <property type="evidence" value="ECO:0007669"/>
    <property type="project" value="UniProtKB-KW"/>
</dbReference>
<keyword evidence="4 10" id="KW-0378">Hydrolase</keyword>
<dbReference type="OrthoDB" id="9803119at2"/>
<dbReference type="STRING" id="1121883.SAMN02745226_01963"/>
<accession>A0A1M7TGF9</accession>
<dbReference type="Proteomes" id="UP000184207">
    <property type="component" value="Unassembled WGS sequence"/>
</dbReference>
<protein>
    <recommendedName>
        <fullName evidence="10">CRISPR-associated endonuclease Cas1</fullName>
        <ecNumber evidence="10">3.1.-.-</ecNumber>
    </recommendedName>
</protein>
<dbReference type="NCBIfam" id="TIGR00287">
    <property type="entry name" value="cas1"/>
    <property type="match status" value="1"/>
</dbReference>
<name>A0A1M7TGF9_FERGO</name>
<keyword evidence="3 10" id="KW-0255">Endonuclease</keyword>
<dbReference type="GO" id="GO:0051607">
    <property type="term" value="P:defense response to virus"/>
    <property type="evidence" value="ECO:0007669"/>
    <property type="project" value="UniProtKB-UniRule"/>
</dbReference>
<evidence type="ECO:0000256" key="8">
    <source>
        <dbReference type="ARBA" id="ARBA00023211"/>
    </source>
</evidence>
<comment type="cofactor">
    <cofactor evidence="10">
        <name>Mg(2+)</name>
        <dbReference type="ChEBI" id="CHEBI:18420"/>
    </cofactor>
    <cofactor evidence="10">
        <name>Mn(2+)</name>
        <dbReference type="ChEBI" id="CHEBI:29035"/>
    </cofactor>
</comment>
<dbReference type="PANTHER" id="PTHR34353:SF2">
    <property type="entry name" value="CRISPR-ASSOCIATED ENDONUCLEASE CAS1 1"/>
    <property type="match status" value="1"/>
</dbReference>
<organism evidence="11 12">
    <name type="scientific">Fervidobacterium gondwanense DSM 13020</name>
    <dbReference type="NCBI Taxonomy" id="1121883"/>
    <lineage>
        <taxon>Bacteria</taxon>
        <taxon>Thermotogati</taxon>
        <taxon>Thermotogota</taxon>
        <taxon>Thermotogae</taxon>
        <taxon>Thermotogales</taxon>
        <taxon>Fervidobacteriaceae</taxon>
        <taxon>Fervidobacterium</taxon>
    </lineage>
</organism>
<comment type="subunit">
    <text evidence="9 10">Homodimer, forms a heterotetramer with a Cas2 homodimer.</text>
</comment>
<keyword evidence="8 10" id="KW-0464">Manganese</keyword>
<dbReference type="Gene3D" id="3.100.10.20">
    <property type="entry name" value="CRISPR-associated endonuclease Cas1, N-terminal domain"/>
    <property type="match status" value="1"/>
</dbReference>
<keyword evidence="7 10" id="KW-0238">DNA-binding</keyword>
<feature type="binding site" evidence="10">
    <location>
        <position position="223"/>
    </location>
    <ligand>
        <name>Mn(2+)</name>
        <dbReference type="ChEBI" id="CHEBI:29035"/>
    </ligand>
</feature>
<evidence type="ECO:0000256" key="2">
    <source>
        <dbReference type="ARBA" id="ARBA00022723"/>
    </source>
</evidence>
<keyword evidence="12" id="KW-1185">Reference proteome</keyword>
<dbReference type="GO" id="GO:0046872">
    <property type="term" value="F:metal ion binding"/>
    <property type="evidence" value="ECO:0007669"/>
    <property type="project" value="UniProtKB-UniRule"/>
</dbReference>
<evidence type="ECO:0000313" key="12">
    <source>
        <dbReference type="Proteomes" id="UP000184207"/>
    </source>
</evidence>
<feature type="binding site" evidence="10">
    <location>
        <position position="238"/>
    </location>
    <ligand>
        <name>Mn(2+)</name>
        <dbReference type="ChEBI" id="CHEBI:29035"/>
    </ligand>
</feature>
<dbReference type="PANTHER" id="PTHR34353">
    <property type="entry name" value="CRISPR-ASSOCIATED ENDONUCLEASE CAS1 1"/>
    <property type="match status" value="1"/>
</dbReference>
<evidence type="ECO:0000256" key="6">
    <source>
        <dbReference type="ARBA" id="ARBA00023118"/>
    </source>
</evidence>
<sequence>MTLYLTEQGAVLHKKEGRLVIQKGQREIEEFPLKKIERIMILGNITLTTAMTNYCLDNKIEVIFMTKHGRYRGKLYTDEYRNVLLRLAQYARAQDEKFKTDIAKAIVLGKLKNSYNLLNQKAKKLPKGLLGEEKAAIQAIMNKVKSAKNVDQVRGYEGIAAKYYFLGVKKCIKNDELQFNGRTAHPPKDEINAMLSMGYHFLYVEMLLAMNAVGLDPYFGNLHTLDVSKHALLFDLIEEYRAIIVDNFVINASNLRIFTKSDFEYKENDICYFSKEGMKKFIALFEEHIRQKLPYHLDDETNYIRTIFEKQARHYSRVVLGEEKHYIPYYLKNLDPLS</sequence>
<keyword evidence="2 10" id="KW-0479">Metal-binding</keyword>
<dbReference type="InterPro" id="IPR002729">
    <property type="entry name" value="CRISPR-assoc_Cas1"/>
</dbReference>
<dbReference type="Pfam" id="PF01867">
    <property type="entry name" value="Cas_Cas1"/>
    <property type="match status" value="1"/>
</dbReference>
<dbReference type="GO" id="GO:0043571">
    <property type="term" value="P:maintenance of CRISPR repeat elements"/>
    <property type="evidence" value="ECO:0007669"/>
    <property type="project" value="UniProtKB-UniRule"/>
</dbReference>
<comment type="similarity">
    <text evidence="10">Belongs to the CRISPR-associated endonuclease Cas1 family.</text>
</comment>
<dbReference type="InterPro" id="IPR042206">
    <property type="entry name" value="CRISPR-assoc_Cas1_C"/>
</dbReference>
<dbReference type="EC" id="3.1.-.-" evidence="10"/>
<dbReference type="EMBL" id="FRDJ01000018">
    <property type="protein sequence ID" value="SHN69733.1"/>
    <property type="molecule type" value="Genomic_DNA"/>
</dbReference>
<dbReference type="HAMAP" id="MF_01470">
    <property type="entry name" value="Cas1"/>
    <property type="match status" value="1"/>
</dbReference>
<dbReference type="AlphaFoldDB" id="A0A1M7TGF9"/>
<evidence type="ECO:0000256" key="3">
    <source>
        <dbReference type="ARBA" id="ARBA00022759"/>
    </source>
</evidence>
<reference evidence="12" key="1">
    <citation type="submission" date="2016-12" db="EMBL/GenBank/DDBJ databases">
        <authorList>
            <person name="Varghese N."/>
            <person name="Submissions S."/>
        </authorList>
    </citation>
    <scope>NUCLEOTIDE SEQUENCE [LARGE SCALE GENOMIC DNA]</scope>
    <source>
        <strain evidence="12">DSM 13020</strain>
    </source>
</reference>
<feature type="binding site" evidence="10">
    <location>
        <position position="157"/>
    </location>
    <ligand>
        <name>Mn(2+)</name>
        <dbReference type="ChEBI" id="CHEBI:29035"/>
    </ligand>
</feature>
<gene>
    <name evidence="10" type="primary">cas1</name>
    <name evidence="11" type="ORF">SAMN02745226_01963</name>
</gene>
<evidence type="ECO:0000256" key="7">
    <source>
        <dbReference type="ARBA" id="ARBA00023125"/>
    </source>
</evidence>
<evidence type="ECO:0000256" key="4">
    <source>
        <dbReference type="ARBA" id="ARBA00022801"/>
    </source>
</evidence>
<dbReference type="RefSeq" id="WP_072761040.1">
    <property type="nucleotide sequence ID" value="NZ_FRDJ01000018.1"/>
</dbReference>
<keyword evidence="1 10" id="KW-0540">Nuclease</keyword>
<evidence type="ECO:0000256" key="5">
    <source>
        <dbReference type="ARBA" id="ARBA00022842"/>
    </source>
</evidence>
<evidence type="ECO:0000256" key="1">
    <source>
        <dbReference type="ARBA" id="ARBA00022722"/>
    </source>
</evidence>
<dbReference type="Gene3D" id="1.20.120.920">
    <property type="entry name" value="CRISPR-associated endonuclease Cas1, C-terminal domain"/>
    <property type="match status" value="1"/>
</dbReference>
<evidence type="ECO:0000313" key="11">
    <source>
        <dbReference type="EMBL" id="SHN69733.1"/>
    </source>
</evidence>
<proteinExistence type="inferred from homology"/>
<comment type="function">
    <text evidence="10">CRISPR (clustered regularly interspaced short palindromic repeat), is an adaptive immune system that provides protection against mobile genetic elements (viruses, transposable elements and conjugative plasmids). CRISPR clusters contain spacers, sequences complementary to antecedent mobile elements, and target invading nucleic acids. CRISPR clusters are transcribed and processed into CRISPR RNA (crRNA). Acts as a dsDNA endonuclease. Involved in the integration of spacer DNA into the CRISPR cassette.</text>
</comment>
<dbReference type="InterPro" id="IPR050646">
    <property type="entry name" value="Cas1"/>
</dbReference>
<dbReference type="GO" id="GO:0004519">
    <property type="term" value="F:endonuclease activity"/>
    <property type="evidence" value="ECO:0007669"/>
    <property type="project" value="UniProtKB-UniRule"/>
</dbReference>
<dbReference type="InterPro" id="IPR042211">
    <property type="entry name" value="CRISPR-assoc_Cas1_N"/>
</dbReference>